<keyword evidence="9" id="KW-0812">Transmembrane</keyword>
<evidence type="ECO:0000313" key="11">
    <source>
        <dbReference type="EMBL" id="RZS59134.1"/>
    </source>
</evidence>
<evidence type="ECO:0000256" key="7">
    <source>
        <dbReference type="PROSITE-ProRule" id="PRU10141"/>
    </source>
</evidence>
<dbReference type="OrthoDB" id="9762169at2"/>
<dbReference type="PROSITE" id="PS50011">
    <property type="entry name" value="PROTEIN_KINASE_DOM"/>
    <property type="match status" value="1"/>
</dbReference>
<dbReference type="RefSeq" id="WP_130484245.1">
    <property type="nucleotide sequence ID" value="NZ_SGWW01000001.1"/>
</dbReference>
<keyword evidence="12" id="KW-1185">Reference proteome</keyword>
<evidence type="ECO:0000256" key="3">
    <source>
        <dbReference type="ARBA" id="ARBA00022679"/>
    </source>
</evidence>
<organism evidence="11 12">
    <name type="scientific">Microcella putealis</name>
    <dbReference type="NCBI Taxonomy" id="337005"/>
    <lineage>
        <taxon>Bacteria</taxon>
        <taxon>Bacillati</taxon>
        <taxon>Actinomycetota</taxon>
        <taxon>Actinomycetes</taxon>
        <taxon>Micrococcales</taxon>
        <taxon>Microbacteriaceae</taxon>
        <taxon>Microcella</taxon>
    </lineage>
</organism>
<dbReference type="Proteomes" id="UP000293519">
    <property type="component" value="Unassembled WGS sequence"/>
</dbReference>
<dbReference type="InterPro" id="IPR017441">
    <property type="entry name" value="Protein_kinase_ATP_BS"/>
</dbReference>
<dbReference type="GO" id="GO:0004674">
    <property type="term" value="F:protein serine/threonine kinase activity"/>
    <property type="evidence" value="ECO:0007669"/>
    <property type="project" value="UniProtKB-KW"/>
</dbReference>
<feature type="transmembrane region" description="Helical" evidence="9">
    <location>
        <begin position="382"/>
        <end position="405"/>
    </location>
</feature>
<evidence type="ECO:0000256" key="9">
    <source>
        <dbReference type="SAM" id="Phobius"/>
    </source>
</evidence>
<comment type="caution">
    <text evidence="11">The sequence shown here is derived from an EMBL/GenBank/DDBJ whole genome shotgun (WGS) entry which is preliminary data.</text>
</comment>
<sequence>MTATSDHVAGPDLAPGSVLGDRYRIDAEIGTGGMSSVYASTDLQLGRPVALKVFRAELAAGDGMSRHRDEVDLLASLNHPALVTLFDAVNDVPVPGGAALVLELVDGDDLGRMLEDGRMPSDQVAVIGATIAEGLAYIHDRGIIHRDVKPGNILVPLTAEGETAPRAKLVDFGIARLIDADGKTGTGAVLGTVHYLSPEQALGSQVGPPSDVYSLGLVLLEALTGRRAFDGTGIEAAAARVSRDPNLPTDLHVGWASLIGRMTVREPDERPSALDVARELRVLAEVPAMPIEDAATAPVAVVTTAGLGAGDDDSSAPDATAALDSAAPTAATTPLPSPAGGKGREHHDTDGATRVLPAVPDPSVLAPPDASARPPRRLARGALIAAAMIVLFVVGFAGFATLAALTQPAGAEGAGEGVSYPAVEGGLGEQLERLQRSVAP</sequence>
<dbReference type="InterPro" id="IPR011009">
    <property type="entry name" value="Kinase-like_dom_sf"/>
</dbReference>
<dbReference type="EMBL" id="SGWW01000001">
    <property type="protein sequence ID" value="RZS59134.1"/>
    <property type="molecule type" value="Genomic_DNA"/>
</dbReference>
<feature type="region of interest" description="Disordered" evidence="8">
    <location>
        <begin position="310"/>
        <end position="374"/>
    </location>
</feature>
<keyword evidence="9" id="KW-0472">Membrane</keyword>
<keyword evidence="3" id="KW-0808">Transferase</keyword>
<proteinExistence type="predicted"/>
<dbReference type="Pfam" id="PF00069">
    <property type="entry name" value="Pkinase"/>
    <property type="match status" value="1"/>
</dbReference>
<keyword evidence="4 7" id="KW-0547">Nucleotide-binding</keyword>
<dbReference type="PANTHER" id="PTHR43289:SF6">
    <property type="entry name" value="SERINE_THREONINE-PROTEIN KINASE NEKL-3"/>
    <property type="match status" value="1"/>
</dbReference>
<feature type="binding site" evidence="7">
    <location>
        <position position="52"/>
    </location>
    <ligand>
        <name>ATP</name>
        <dbReference type="ChEBI" id="CHEBI:30616"/>
    </ligand>
</feature>
<gene>
    <name evidence="11" type="ORF">EV141_0351</name>
</gene>
<dbReference type="InterPro" id="IPR008271">
    <property type="entry name" value="Ser/Thr_kinase_AS"/>
</dbReference>
<dbReference type="InterPro" id="IPR000719">
    <property type="entry name" value="Prot_kinase_dom"/>
</dbReference>
<dbReference type="PROSITE" id="PS00107">
    <property type="entry name" value="PROTEIN_KINASE_ATP"/>
    <property type="match status" value="1"/>
</dbReference>
<evidence type="ECO:0000256" key="2">
    <source>
        <dbReference type="ARBA" id="ARBA00022527"/>
    </source>
</evidence>
<accession>A0A4Q7LWD1</accession>
<dbReference type="SUPFAM" id="SSF56112">
    <property type="entry name" value="Protein kinase-like (PK-like)"/>
    <property type="match status" value="1"/>
</dbReference>
<keyword evidence="6 7" id="KW-0067">ATP-binding</keyword>
<protein>
    <recommendedName>
        <fullName evidence="1">non-specific serine/threonine protein kinase</fullName>
        <ecNumber evidence="1">2.7.11.1</ecNumber>
    </recommendedName>
</protein>
<dbReference type="PANTHER" id="PTHR43289">
    <property type="entry name" value="MITOGEN-ACTIVATED PROTEIN KINASE KINASE KINASE 20-RELATED"/>
    <property type="match status" value="1"/>
</dbReference>
<keyword evidence="9" id="KW-1133">Transmembrane helix</keyword>
<evidence type="ECO:0000259" key="10">
    <source>
        <dbReference type="PROSITE" id="PS50011"/>
    </source>
</evidence>
<dbReference type="SMART" id="SM00220">
    <property type="entry name" value="S_TKc"/>
    <property type="match status" value="1"/>
</dbReference>
<evidence type="ECO:0000256" key="8">
    <source>
        <dbReference type="SAM" id="MobiDB-lite"/>
    </source>
</evidence>
<dbReference type="CDD" id="cd14014">
    <property type="entry name" value="STKc_PknB_like"/>
    <property type="match status" value="1"/>
</dbReference>
<evidence type="ECO:0000256" key="4">
    <source>
        <dbReference type="ARBA" id="ARBA00022741"/>
    </source>
</evidence>
<reference evidence="11 12" key="1">
    <citation type="journal article" date="2015" name="Stand. Genomic Sci.">
        <title>Genomic Encyclopedia of Bacterial and Archaeal Type Strains, Phase III: the genomes of soil and plant-associated and newly described type strains.</title>
        <authorList>
            <person name="Whitman W.B."/>
            <person name="Woyke T."/>
            <person name="Klenk H.P."/>
            <person name="Zhou Y."/>
            <person name="Lilburn T.G."/>
            <person name="Beck B.J."/>
            <person name="De Vos P."/>
            <person name="Vandamme P."/>
            <person name="Eisen J.A."/>
            <person name="Garrity G."/>
            <person name="Hugenholtz P."/>
            <person name="Kyrpides N.C."/>
        </authorList>
    </citation>
    <scope>NUCLEOTIDE SEQUENCE [LARGE SCALE GENOMIC DNA]</scope>
    <source>
        <strain evidence="11 12">CV2</strain>
    </source>
</reference>
<evidence type="ECO:0000256" key="5">
    <source>
        <dbReference type="ARBA" id="ARBA00022777"/>
    </source>
</evidence>
<evidence type="ECO:0000256" key="6">
    <source>
        <dbReference type="ARBA" id="ARBA00022840"/>
    </source>
</evidence>
<evidence type="ECO:0000313" key="12">
    <source>
        <dbReference type="Proteomes" id="UP000293519"/>
    </source>
</evidence>
<dbReference type="AlphaFoldDB" id="A0A4Q7LWD1"/>
<dbReference type="EC" id="2.7.11.1" evidence="1"/>
<feature type="compositionally biased region" description="Basic and acidic residues" evidence="8">
    <location>
        <begin position="342"/>
        <end position="351"/>
    </location>
</feature>
<feature type="domain" description="Protein kinase" evidence="10">
    <location>
        <begin position="23"/>
        <end position="283"/>
    </location>
</feature>
<dbReference type="GO" id="GO:0005524">
    <property type="term" value="F:ATP binding"/>
    <property type="evidence" value="ECO:0007669"/>
    <property type="project" value="UniProtKB-UniRule"/>
</dbReference>
<name>A0A4Q7LWD1_9MICO</name>
<keyword evidence="5 11" id="KW-0418">Kinase</keyword>
<feature type="compositionally biased region" description="Low complexity" evidence="8">
    <location>
        <begin position="316"/>
        <end position="334"/>
    </location>
</feature>
<dbReference type="Gene3D" id="1.10.510.10">
    <property type="entry name" value="Transferase(Phosphotransferase) domain 1"/>
    <property type="match status" value="1"/>
</dbReference>
<keyword evidence="2 11" id="KW-0723">Serine/threonine-protein kinase</keyword>
<dbReference type="PROSITE" id="PS00108">
    <property type="entry name" value="PROTEIN_KINASE_ST"/>
    <property type="match status" value="1"/>
</dbReference>
<evidence type="ECO:0000256" key="1">
    <source>
        <dbReference type="ARBA" id="ARBA00012513"/>
    </source>
</evidence>
<dbReference type="Gene3D" id="3.30.200.20">
    <property type="entry name" value="Phosphorylase Kinase, domain 1"/>
    <property type="match status" value="1"/>
</dbReference>